<name>V7BKE4_PHAVU</name>
<dbReference type="Gramene" id="ESW17520">
    <property type="protein sequence ID" value="ESW17520"/>
    <property type="gene ID" value="PHAVU_007G245900g"/>
</dbReference>
<dbReference type="SMR" id="V7BKE4"/>
<keyword evidence="2" id="KW-1185">Reference proteome</keyword>
<evidence type="ECO:0000313" key="2">
    <source>
        <dbReference type="Proteomes" id="UP000000226"/>
    </source>
</evidence>
<dbReference type="EMBL" id="CM002294">
    <property type="protein sequence ID" value="ESW17520.1"/>
    <property type="molecule type" value="Genomic_DNA"/>
</dbReference>
<dbReference type="AlphaFoldDB" id="V7BKE4"/>
<evidence type="ECO:0000313" key="1">
    <source>
        <dbReference type="EMBL" id="ESW17520.1"/>
    </source>
</evidence>
<proteinExistence type="predicted"/>
<gene>
    <name evidence="1" type="ORF">PHAVU_007G245900g</name>
</gene>
<accession>V7BKE4</accession>
<dbReference type="Proteomes" id="UP000000226">
    <property type="component" value="Chromosome 7"/>
</dbReference>
<reference evidence="2" key="1">
    <citation type="journal article" date="2014" name="Nat. Genet.">
        <title>A reference genome for common bean and genome-wide analysis of dual domestications.</title>
        <authorList>
            <person name="Schmutz J."/>
            <person name="McClean P.E."/>
            <person name="Mamidi S."/>
            <person name="Wu G.A."/>
            <person name="Cannon S.B."/>
            <person name="Grimwood J."/>
            <person name="Jenkins J."/>
            <person name="Shu S."/>
            <person name="Song Q."/>
            <person name="Chavarro C."/>
            <person name="Torres-Torres M."/>
            <person name="Geffroy V."/>
            <person name="Moghaddam S.M."/>
            <person name="Gao D."/>
            <person name="Abernathy B."/>
            <person name="Barry K."/>
            <person name="Blair M."/>
            <person name="Brick M.A."/>
            <person name="Chovatia M."/>
            <person name="Gepts P."/>
            <person name="Goodstein D.M."/>
            <person name="Gonzales M."/>
            <person name="Hellsten U."/>
            <person name="Hyten D.L."/>
            <person name="Jia G."/>
            <person name="Kelly J.D."/>
            <person name="Kudrna D."/>
            <person name="Lee R."/>
            <person name="Richard M.M."/>
            <person name="Miklas P.N."/>
            <person name="Osorno J.M."/>
            <person name="Rodrigues J."/>
            <person name="Thareau V."/>
            <person name="Urrea C.A."/>
            <person name="Wang M."/>
            <person name="Yu Y."/>
            <person name="Zhang M."/>
            <person name="Wing R.A."/>
            <person name="Cregan P.B."/>
            <person name="Rokhsar D.S."/>
            <person name="Jackson S.A."/>
        </authorList>
    </citation>
    <scope>NUCLEOTIDE SEQUENCE [LARGE SCALE GENOMIC DNA]</scope>
    <source>
        <strain evidence="2">cv. G19833</strain>
    </source>
</reference>
<sequence length="126" mass="14488">MTMKYTRDDVKTLKLTRFLLNTHQDVLNFFTIIKHNVVPSLWKYDHVNNETVRNIIFLNLYSLGYHLPITPISATFGQSLSFSLHFLALPSLISKPGVPLSTNVATHHILKPTTLYKVCKIFPYLT</sequence>
<organism evidence="1 2">
    <name type="scientific">Phaseolus vulgaris</name>
    <name type="common">Kidney bean</name>
    <name type="synonym">French bean</name>
    <dbReference type="NCBI Taxonomy" id="3885"/>
    <lineage>
        <taxon>Eukaryota</taxon>
        <taxon>Viridiplantae</taxon>
        <taxon>Streptophyta</taxon>
        <taxon>Embryophyta</taxon>
        <taxon>Tracheophyta</taxon>
        <taxon>Spermatophyta</taxon>
        <taxon>Magnoliopsida</taxon>
        <taxon>eudicotyledons</taxon>
        <taxon>Gunneridae</taxon>
        <taxon>Pentapetalae</taxon>
        <taxon>rosids</taxon>
        <taxon>fabids</taxon>
        <taxon>Fabales</taxon>
        <taxon>Fabaceae</taxon>
        <taxon>Papilionoideae</taxon>
        <taxon>50 kb inversion clade</taxon>
        <taxon>NPAAA clade</taxon>
        <taxon>indigoferoid/millettioid clade</taxon>
        <taxon>Phaseoleae</taxon>
        <taxon>Phaseolus</taxon>
    </lineage>
</organism>
<protein>
    <submittedName>
        <fullName evidence="1">Uncharacterized protein</fullName>
    </submittedName>
</protein>